<name>A0AAV7K7Z6_9METZ</name>
<organism evidence="1 2">
    <name type="scientific">Oopsacas minuta</name>
    <dbReference type="NCBI Taxonomy" id="111878"/>
    <lineage>
        <taxon>Eukaryota</taxon>
        <taxon>Metazoa</taxon>
        <taxon>Porifera</taxon>
        <taxon>Hexactinellida</taxon>
        <taxon>Hexasterophora</taxon>
        <taxon>Lyssacinosida</taxon>
        <taxon>Leucopsacidae</taxon>
        <taxon>Oopsacas</taxon>
    </lineage>
</organism>
<keyword evidence="2" id="KW-1185">Reference proteome</keyword>
<dbReference type="Gene3D" id="2.120.10.30">
    <property type="entry name" value="TolB, C-terminal domain"/>
    <property type="match status" value="1"/>
</dbReference>
<comment type="caution">
    <text evidence="1">The sequence shown here is derived from an EMBL/GenBank/DDBJ whole genome shotgun (WGS) entry which is preliminary data.</text>
</comment>
<reference evidence="1 2" key="1">
    <citation type="journal article" date="2023" name="BMC Biol.">
        <title>The compact genome of the sponge Oopsacas minuta (Hexactinellida) is lacking key metazoan core genes.</title>
        <authorList>
            <person name="Santini S."/>
            <person name="Schenkelaars Q."/>
            <person name="Jourda C."/>
            <person name="Duchesne M."/>
            <person name="Belahbib H."/>
            <person name="Rocher C."/>
            <person name="Selva M."/>
            <person name="Riesgo A."/>
            <person name="Vervoort M."/>
            <person name="Leys S.P."/>
            <person name="Kodjabachian L."/>
            <person name="Le Bivic A."/>
            <person name="Borchiellini C."/>
            <person name="Claverie J.M."/>
            <person name="Renard E."/>
        </authorList>
    </citation>
    <scope>NUCLEOTIDE SEQUENCE [LARGE SCALE GENOMIC DNA]</scope>
    <source>
        <strain evidence="1">SPO-2</strain>
    </source>
</reference>
<dbReference type="EMBL" id="JAKMXF010000111">
    <property type="protein sequence ID" value="KAI6657442.1"/>
    <property type="molecule type" value="Genomic_DNA"/>
</dbReference>
<dbReference type="InterPro" id="IPR011042">
    <property type="entry name" value="6-blade_b-propeller_TolB-like"/>
</dbReference>
<evidence type="ECO:0000313" key="1">
    <source>
        <dbReference type="EMBL" id="KAI6657442.1"/>
    </source>
</evidence>
<dbReference type="AlphaFoldDB" id="A0AAV7K7Z6"/>
<sequence>MSAGEQESLQVLVKRGEDRLLVILESIEENKKILSRFKEEEYELKLKIENTFAKILRTVEARKEFCFHKIDLVYQPTFNRLESTITYLSDQMITLEKVCEDAKQSRTISYNVETIETEIQRIHNEVQQRRKTFNSILSDNTVLGSIQLPTIKFSIHSQVDHVLQHLGSITQELPIERKKIGQKLKEVALESVYSMDSRTLSLAIFKPGSMQIRKGKIYVINEYDKSVCIISNQGKLLSAFSFAKYVPDDDSQQDLAVNDNFLFISVWKKDCIIAFGHGGMFYKEVIKLTPGIEFKSPYSMCVTSAQQLVIADRKNKRVLVCHPDLNGAQCVIMNPNIKLIIHLTVTREDNILLANDCREGLKPIEFQLYNLTGQLLCIMQPSTQHVIQGLAVSFLKHIILSCGSGNSIFIYNTTQSHVLQIPLAKATCVRYMSEKYLFVSCINRILVYDLEHLMQ</sequence>
<dbReference type="SUPFAM" id="SSF101898">
    <property type="entry name" value="NHL repeat"/>
    <property type="match status" value="1"/>
</dbReference>
<dbReference type="Proteomes" id="UP001165289">
    <property type="component" value="Unassembled WGS sequence"/>
</dbReference>
<proteinExistence type="predicted"/>
<accession>A0AAV7K7Z6</accession>
<protein>
    <submittedName>
        <fullName evidence="1">Uncharacterized protein</fullName>
    </submittedName>
</protein>
<gene>
    <name evidence="1" type="ORF">LOD99_188</name>
</gene>
<evidence type="ECO:0000313" key="2">
    <source>
        <dbReference type="Proteomes" id="UP001165289"/>
    </source>
</evidence>